<proteinExistence type="predicted"/>
<protein>
    <submittedName>
        <fullName evidence="1">Uncharacterized protein</fullName>
    </submittedName>
</protein>
<dbReference type="AlphaFoldDB" id="A0A0F9PC08"/>
<dbReference type="EMBL" id="LAZR01005610">
    <property type="protein sequence ID" value="KKM98520.1"/>
    <property type="molecule type" value="Genomic_DNA"/>
</dbReference>
<sequence length="58" mass="6566">MSKPSKLKRAIRKMEEKIEGYILEKIRIDGLINAVSFTIEMLKKIENGGKDGKQDGTD</sequence>
<accession>A0A0F9PC08</accession>
<evidence type="ECO:0000313" key="1">
    <source>
        <dbReference type="EMBL" id="KKM98520.1"/>
    </source>
</evidence>
<name>A0A0F9PC08_9ZZZZ</name>
<organism evidence="1">
    <name type="scientific">marine sediment metagenome</name>
    <dbReference type="NCBI Taxonomy" id="412755"/>
    <lineage>
        <taxon>unclassified sequences</taxon>
        <taxon>metagenomes</taxon>
        <taxon>ecological metagenomes</taxon>
    </lineage>
</organism>
<gene>
    <name evidence="1" type="ORF">LCGC14_1157100</name>
</gene>
<comment type="caution">
    <text evidence="1">The sequence shown here is derived from an EMBL/GenBank/DDBJ whole genome shotgun (WGS) entry which is preliminary data.</text>
</comment>
<reference evidence="1" key="1">
    <citation type="journal article" date="2015" name="Nature">
        <title>Complex archaea that bridge the gap between prokaryotes and eukaryotes.</title>
        <authorList>
            <person name="Spang A."/>
            <person name="Saw J.H."/>
            <person name="Jorgensen S.L."/>
            <person name="Zaremba-Niedzwiedzka K."/>
            <person name="Martijn J."/>
            <person name="Lind A.E."/>
            <person name="van Eijk R."/>
            <person name="Schleper C."/>
            <person name="Guy L."/>
            <person name="Ettema T.J."/>
        </authorList>
    </citation>
    <scope>NUCLEOTIDE SEQUENCE</scope>
</reference>